<comment type="caution">
    <text evidence="8">The sequence shown here is derived from an EMBL/GenBank/DDBJ whole genome shotgun (WGS) entry which is preliminary data.</text>
</comment>
<evidence type="ECO:0000256" key="5">
    <source>
        <dbReference type="ARBA" id="ARBA00023125"/>
    </source>
</evidence>
<organism evidence="8 9">
    <name type="scientific">Undibacterium danionis</name>
    <dbReference type="NCBI Taxonomy" id="1812100"/>
    <lineage>
        <taxon>Bacteria</taxon>
        <taxon>Pseudomonadati</taxon>
        <taxon>Pseudomonadota</taxon>
        <taxon>Betaproteobacteria</taxon>
        <taxon>Burkholderiales</taxon>
        <taxon>Oxalobacteraceae</taxon>
        <taxon>Undibacterium</taxon>
    </lineage>
</organism>
<evidence type="ECO:0000256" key="6">
    <source>
        <dbReference type="ARBA" id="ARBA00023163"/>
    </source>
</evidence>
<name>A0ABV6II69_9BURK</name>
<evidence type="ECO:0000256" key="2">
    <source>
        <dbReference type="ARBA" id="ARBA00022491"/>
    </source>
</evidence>
<keyword evidence="6" id="KW-0804">Transcription</keyword>
<dbReference type="EMBL" id="JBHLXJ010000016">
    <property type="protein sequence ID" value="MFC0351278.1"/>
    <property type="molecule type" value="Genomic_DNA"/>
</dbReference>
<dbReference type="InterPro" id="IPR036388">
    <property type="entry name" value="WH-like_DNA-bd_sf"/>
</dbReference>
<accession>A0ABV6II69</accession>
<sequence>MKKQSDHLSPEQARQVSPASQPNHSILTVAENKLRAAQLRVTQARLDVLSVLLTQHRAMSHTEMQDALPQMDRVTLYRALDCLADAGLAHKITGDDRVFRFSTGSEDVIVGASLESLVINPVQHQHAHFKCTRCSKVFCLEQPAANDTLSDQLQVTLASTALKGFQSHDIELTIKGWCDRCNAL</sequence>
<evidence type="ECO:0000313" key="8">
    <source>
        <dbReference type="EMBL" id="MFC0351278.1"/>
    </source>
</evidence>
<keyword evidence="2" id="KW-0678">Repressor</keyword>
<keyword evidence="3" id="KW-0862">Zinc</keyword>
<keyword evidence="4" id="KW-0805">Transcription regulation</keyword>
<feature type="compositionally biased region" description="Polar residues" evidence="7">
    <location>
        <begin position="12"/>
        <end position="23"/>
    </location>
</feature>
<reference evidence="8 9" key="1">
    <citation type="submission" date="2024-09" db="EMBL/GenBank/DDBJ databases">
        <authorList>
            <person name="Sun Q."/>
            <person name="Mori K."/>
        </authorList>
    </citation>
    <scope>NUCLEOTIDE SEQUENCE [LARGE SCALE GENOMIC DNA]</scope>
    <source>
        <strain evidence="8 9">CCM 8677</strain>
    </source>
</reference>
<gene>
    <name evidence="8" type="ORF">ACFFJH_15770</name>
</gene>
<dbReference type="InterPro" id="IPR036390">
    <property type="entry name" value="WH_DNA-bd_sf"/>
</dbReference>
<dbReference type="Gene3D" id="1.10.10.10">
    <property type="entry name" value="Winged helix-like DNA-binding domain superfamily/Winged helix DNA-binding domain"/>
    <property type="match status" value="1"/>
</dbReference>
<evidence type="ECO:0000313" key="9">
    <source>
        <dbReference type="Proteomes" id="UP001589844"/>
    </source>
</evidence>
<evidence type="ECO:0000256" key="3">
    <source>
        <dbReference type="ARBA" id="ARBA00022833"/>
    </source>
</evidence>
<comment type="similarity">
    <text evidence="1">Belongs to the Fur family.</text>
</comment>
<feature type="region of interest" description="Disordered" evidence="7">
    <location>
        <begin position="1"/>
        <end position="23"/>
    </location>
</feature>
<protein>
    <submittedName>
        <fullName evidence="8">Fur family transcriptional regulator</fullName>
    </submittedName>
</protein>
<dbReference type="PANTHER" id="PTHR33202:SF7">
    <property type="entry name" value="FERRIC UPTAKE REGULATION PROTEIN"/>
    <property type="match status" value="1"/>
</dbReference>
<proteinExistence type="inferred from homology"/>
<keyword evidence="9" id="KW-1185">Reference proteome</keyword>
<dbReference type="Gene3D" id="3.30.1490.190">
    <property type="match status" value="1"/>
</dbReference>
<dbReference type="InterPro" id="IPR002481">
    <property type="entry name" value="FUR"/>
</dbReference>
<dbReference type="RefSeq" id="WP_390213888.1">
    <property type="nucleotide sequence ID" value="NZ_JBHLXJ010000016.1"/>
</dbReference>
<evidence type="ECO:0000256" key="1">
    <source>
        <dbReference type="ARBA" id="ARBA00007957"/>
    </source>
</evidence>
<dbReference type="PANTHER" id="PTHR33202">
    <property type="entry name" value="ZINC UPTAKE REGULATION PROTEIN"/>
    <property type="match status" value="1"/>
</dbReference>
<evidence type="ECO:0000256" key="7">
    <source>
        <dbReference type="SAM" id="MobiDB-lite"/>
    </source>
</evidence>
<keyword evidence="5" id="KW-0238">DNA-binding</keyword>
<dbReference type="SUPFAM" id="SSF46785">
    <property type="entry name" value="Winged helix' DNA-binding domain"/>
    <property type="match status" value="1"/>
</dbReference>
<dbReference type="Proteomes" id="UP001589844">
    <property type="component" value="Unassembled WGS sequence"/>
</dbReference>
<evidence type="ECO:0000256" key="4">
    <source>
        <dbReference type="ARBA" id="ARBA00023015"/>
    </source>
</evidence>
<dbReference type="InterPro" id="IPR043135">
    <property type="entry name" value="Fur_C"/>
</dbReference>